<dbReference type="SUPFAM" id="SSF46894">
    <property type="entry name" value="C-terminal effector domain of the bipartite response regulators"/>
    <property type="match status" value="1"/>
</dbReference>
<evidence type="ECO:0000256" key="1">
    <source>
        <dbReference type="ARBA" id="ARBA00023125"/>
    </source>
</evidence>
<evidence type="ECO:0000259" key="3">
    <source>
        <dbReference type="PROSITE" id="PS51755"/>
    </source>
</evidence>
<dbReference type="EMBL" id="JACLAW010000002">
    <property type="protein sequence ID" value="MBC2664313.1"/>
    <property type="molecule type" value="Genomic_DNA"/>
</dbReference>
<gene>
    <name evidence="4" type="ORF">H7F51_02145</name>
</gene>
<reference evidence="4 5" key="1">
    <citation type="submission" date="2020-08" db="EMBL/GenBank/DDBJ databases">
        <title>The genome sequence of type strain Novosphingobium flavum NBRC 111647.</title>
        <authorList>
            <person name="Liu Y."/>
        </authorList>
    </citation>
    <scope>NUCLEOTIDE SEQUENCE [LARGE SCALE GENOMIC DNA]</scope>
    <source>
        <strain evidence="4 5">NBRC 111647</strain>
    </source>
</reference>
<sequence length="195" mass="21233">MRGSFRTRRERAPVALLGIEEPLERARLLGEGFGEALPAAITLEELEERIARLATALDALPRRRDHGRLQLDLLLRDGRVEDKRLGLHPREFALLWRLAETPGEAVAPGELLSDVWQLNFRPETNSLAVHVCRLRAKLAGAGLDQVVRTTPAGSYVLAPDPEAPAIPLPADGAALDAHLRLPGEPAPPARTGEQA</sequence>
<dbReference type="InterPro" id="IPR016032">
    <property type="entry name" value="Sig_transdc_resp-reg_C-effctor"/>
</dbReference>
<comment type="caution">
    <text evidence="4">The sequence shown here is derived from an EMBL/GenBank/DDBJ whole genome shotgun (WGS) entry which is preliminary data.</text>
</comment>
<dbReference type="SMART" id="SM00862">
    <property type="entry name" value="Trans_reg_C"/>
    <property type="match status" value="1"/>
</dbReference>
<dbReference type="Pfam" id="PF00486">
    <property type="entry name" value="Trans_reg_C"/>
    <property type="match status" value="1"/>
</dbReference>
<keyword evidence="1 2" id="KW-0238">DNA-binding</keyword>
<evidence type="ECO:0000256" key="2">
    <source>
        <dbReference type="PROSITE-ProRule" id="PRU01091"/>
    </source>
</evidence>
<dbReference type="Proteomes" id="UP000566813">
    <property type="component" value="Unassembled WGS sequence"/>
</dbReference>
<dbReference type="GO" id="GO:0000160">
    <property type="term" value="P:phosphorelay signal transduction system"/>
    <property type="evidence" value="ECO:0007669"/>
    <property type="project" value="InterPro"/>
</dbReference>
<dbReference type="CDD" id="cd00383">
    <property type="entry name" value="trans_reg_C"/>
    <property type="match status" value="1"/>
</dbReference>
<evidence type="ECO:0000313" key="4">
    <source>
        <dbReference type="EMBL" id="MBC2664313.1"/>
    </source>
</evidence>
<organism evidence="4 5">
    <name type="scientific">Novosphingobium flavum</name>
    <dbReference type="NCBI Taxonomy" id="1778672"/>
    <lineage>
        <taxon>Bacteria</taxon>
        <taxon>Pseudomonadati</taxon>
        <taxon>Pseudomonadota</taxon>
        <taxon>Alphaproteobacteria</taxon>
        <taxon>Sphingomonadales</taxon>
        <taxon>Sphingomonadaceae</taxon>
        <taxon>Novosphingobium</taxon>
    </lineage>
</organism>
<dbReference type="GO" id="GO:0006355">
    <property type="term" value="P:regulation of DNA-templated transcription"/>
    <property type="evidence" value="ECO:0007669"/>
    <property type="project" value="InterPro"/>
</dbReference>
<keyword evidence="5" id="KW-1185">Reference proteome</keyword>
<name>A0A7X1FP61_9SPHN</name>
<dbReference type="PROSITE" id="PS51755">
    <property type="entry name" value="OMPR_PHOB"/>
    <property type="match status" value="1"/>
</dbReference>
<proteinExistence type="predicted"/>
<dbReference type="GO" id="GO:0003677">
    <property type="term" value="F:DNA binding"/>
    <property type="evidence" value="ECO:0007669"/>
    <property type="project" value="UniProtKB-UniRule"/>
</dbReference>
<dbReference type="AlphaFoldDB" id="A0A7X1FP61"/>
<protein>
    <submittedName>
        <fullName evidence="4">Winged helix-turn-helix domain-containing protein</fullName>
    </submittedName>
</protein>
<feature type="domain" description="OmpR/PhoB-type" evidence="3">
    <location>
        <begin position="61"/>
        <end position="159"/>
    </location>
</feature>
<accession>A0A7X1FP61</accession>
<evidence type="ECO:0000313" key="5">
    <source>
        <dbReference type="Proteomes" id="UP000566813"/>
    </source>
</evidence>
<dbReference type="InterPro" id="IPR036388">
    <property type="entry name" value="WH-like_DNA-bd_sf"/>
</dbReference>
<dbReference type="Gene3D" id="1.10.10.10">
    <property type="entry name" value="Winged helix-like DNA-binding domain superfamily/Winged helix DNA-binding domain"/>
    <property type="match status" value="1"/>
</dbReference>
<feature type="DNA-binding region" description="OmpR/PhoB-type" evidence="2">
    <location>
        <begin position="61"/>
        <end position="159"/>
    </location>
</feature>
<dbReference type="InterPro" id="IPR001867">
    <property type="entry name" value="OmpR/PhoB-type_DNA-bd"/>
</dbReference>